<dbReference type="Proteomes" id="UP000008810">
    <property type="component" value="Chromosome 1"/>
</dbReference>
<dbReference type="AlphaFoldDB" id="I1GR77"/>
<dbReference type="EMBL" id="CM000880">
    <property type="protein sequence ID" value="KQK14675.1"/>
    <property type="molecule type" value="Genomic_DNA"/>
</dbReference>
<evidence type="ECO:0008006" key="5">
    <source>
        <dbReference type="Google" id="ProtNLM"/>
    </source>
</evidence>
<dbReference type="PANTHER" id="PTHR34458:SF7">
    <property type="entry name" value="OS07G0674400 PROTEIN"/>
    <property type="match status" value="1"/>
</dbReference>
<dbReference type="Gramene" id="KQK14675">
    <property type="protein sequence ID" value="KQK14675"/>
    <property type="gene ID" value="BRADI_1g17980v3"/>
</dbReference>
<dbReference type="EnsemblPlants" id="KQK14672">
    <property type="protein sequence ID" value="KQK14672"/>
    <property type="gene ID" value="BRADI_1g17980v3"/>
</dbReference>
<reference evidence="3" key="3">
    <citation type="submission" date="2018-08" db="UniProtKB">
        <authorList>
            <consortium name="EnsemblPlants"/>
        </authorList>
    </citation>
    <scope>IDENTIFICATION</scope>
    <source>
        <strain evidence="3">cv. Bd21</strain>
    </source>
</reference>
<name>I1GR77_BRADI</name>
<dbReference type="GeneID" id="100832528"/>
<feature type="signal peptide" evidence="1">
    <location>
        <begin position="1"/>
        <end position="26"/>
    </location>
</feature>
<dbReference type="OrthoDB" id="905355at2759"/>
<dbReference type="InterPro" id="IPR040404">
    <property type="entry name" value="Phylloplanin-like"/>
</dbReference>
<dbReference type="PANTHER" id="PTHR34458">
    <property type="entry name" value="POLLEN OLE E 1 ALLERGEN AND EXTENSIN FAMILY PROTEIN-RELATED"/>
    <property type="match status" value="1"/>
</dbReference>
<dbReference type="Gramene" id="KQK14674">
    <property type="protein sequence ID" value="KQK14674"/>
    <property type="gene ID" value="BRADI_1g17980v3"/>
</dbReference>
<dbReference type="Gramene" id="KQK14673">
    <property type="protein sequence ID" value="KQK14673"/>
    <property type="gene ID" value="BRADI_1g17980v3"/>
</dbReference>
<feature type="chain" id="PRO_5014094023" description="Phylloplanin" evidence="1">
    <location>
        <begin position="27"/>
        <end position="162"/>
    </location>
</feature>
<keyword evidence="4" id="KW-1185">Reference proteome</keyword>
<dbReference type="EnsemblPlants" id="KQK14674">
    <property type="protein sequence ID" value="KQK14674"/>
    <property type="gene ID" value="BRADI_1g17980v3"/>
</dbReference>
<organism evidence="2">
    <name type="scientific">Brachypodium distachyon</name>
    <name type="common">Purple false brome</name>
    <name type="synonym">Trachynia distachya</name>
    <dbReference type="NCBI Taxonomy" id="15368"/>
    <lineage>
        <taxon>Eukaryota</taxon>
        <taxon>Viridiplantae</taxon>
        <taxon>Streptophyta</taxon>
        <taxon>Embryophyta</taxon>
        <taxon>Tracheophyta</taxon>
        <taxon>Spermatophyta</taxon>
        <taxon>Magnoliopsida</taxon>
        <taxon>Liliopsida</taxon>
        <taxon>Poales</taxon>
        <taxon>Poaceae</taxon>
        <taxon>BOP clade</taxon>
        <taxon>Pooideae</taxon>
        <taxon>Stipodae</taxon>
        <taxon>Brachypodieae</taxon>
        <taxon>Brachypodium</taxon>
    </lineage>
</organism>
<evidence type="ECO:0000313" key="4">
    <source>
        <dbReference type="Proteomes" id="UP000008810"/>
    </source>
</evidence>
<accession>I1GR77</accession>
<evidence type="ECO:0000313" key="3">
    <source>
        <dbReference type="EnsemblPlants" id="KQK14672"/>
    </source>
</evidence>
<dbReference type="OMA" id="IPHAKAQ"/>
<dbReference type="RefSeq" id="XP_024313717.1">
    <property type="nucleotide sequence ID" value="XM_024457949.1"/>
</dbReference>
<dbReference type="eggNOG" id="ENOG502S17U">
    <property type="taxonomic scope" value="Eukaryota"/>
</dbReference>
<reference evidence="2 3" key="1">
    <citation type="journal article" date="2010" name="Nature">
        <title>Genome sequencing and analysis of the model grass Brachypodium distachyon.</title>
        <authorList>
            <consortium name="International Brachypodium Initiative"/>
        </authorList>
    </citation>
    <scope>NUCLEOTIDE SEQUENCE [LARGE SCALE GENOMIC DNA]</scope>
    <source>
        <strain evidence="2">Bd21</strain>
        <strain evidence="3">cv. Bd21</strain>
    </source>
</reference>
<sequence length="162" mass="16228">MASSSKLLQAVVLLAATVMIIPVAASLSLPGAAGKAKTMFQKAKVVVAGAVPCSTGSLIDIATSPAFPNAEVELRCAGQVVAGATTSTNGTFTMELQLTGAAAVAVEAFVGGCSLVVDTPLVKCNATLPPAGELVSHLQGPLARLLGGVFHLFPAGFSFHPR</sequence>
<dbReference type="EnsemblPlants" id="KQK14673">
    <property type="protein sequence ID" value="KQK14673"/>
    <property type="gene ID" value="BRADI_1g17980v3"/>
</dbReference>
<gene>
    <name evidence="3" type="primary">LOC100832528</name>
    <name evidence="2" type="ORF">BRADI_1g17980v3</name>
</gene>
<proteinExistence type="predicted"/>
<dbReference type="EMBL" id="CM000880">
    <property type="protein sequence ID" value="KQK14672.1"/>
    <property type="molecule type" value="Genomic_DNA"/>
</dbReference>
<dbReference type="EnsemblPlants" id="KQK14675">
    <property type="protein sequence ID" value="KQK14675"/>
    <property type="gene ID" value="BRADI_1g17980v3"/>
</dbReference>
<reference evidence="2" key="2">
    <citation type="submission" date="2017-06" db="EMBL/GenBank/DDBJ databases">
        <title>WGS assembly of Brachypodium distachyon.</title>
        <authorList>
            <consortium name="The International Brachypodium Initiative"/>
            <person name="Lucas S."/>
            <person name="Harmon-Smith M."/>
            <person name="Lail K."/>
            <person name="Tice H."/>
            <person name="Grimwood J."/>
            <person name="Bruce D."/>
            <person name="Barry K."/>
            <person name="Shu S."/>
            <person name="Lindquist E."/>
            <person name="Wang M."/>
            <person name="Pitluck S."/>
            <person name="Vogel J.P."/>
            <person name="Garvin D.F."/>
            <person name="Mockler T.C."/>
            <person name="Schmutz J."/>
            <person name="Rokhsar D."/>
            <person name="Bevan M.W."/>
        </authorList>
    </citation>
    <scope>NUCLEOTIDE SEQUENCE</scope>
    <source>
        <strain evidence="2">Bd21</strain>
    </source>
</reference>
<dbReference type="HOGENOM" id="CLU_120175_0_0_1"/>
<dbReference type="EMBL" id="CM000880">
    <property type="protein sequence ID" value="KQK14674.1"/>
    <property type="molecule type" value="Genomic_DNA"/>
</dbReference>
<dbReference type="EMBL" id="CM000880">
    <property type="protein sequence ID" value="KQK14673.1"/>
    <property type="molecule type" value="Genomic_DNA"/>
</dbReference>
<evidence type="ECO:0000313" key="2">
    <source>
        <dbReference type="EMBL" id="KQK14674.1"/>
    </source>
</evidence>
<protein>
    <recommendedName>
        <fullName evidence="5">Phylloplanin</fullName>
    </recommendedName>
</protein>
<keyword evidence="1" id="KW-0732">Signal</keyword>
<evidence type="ECO:0000256" key="1">
    <source>
        <dbReference type="SAM" id="SignalP"/>
    </source>
</evidence>
<dbReference type="Gramene" id="KQK14672">
    <property type="protein sequence ID" value="KQK14672"/>
    <property type="gene ID" value="BRADI_1g17980v3"/>
</dbReference>